<gene>
    <name evidence="1" type="ORF">SNE40_019793</name>
</gene>
<dbReference type="AlphaFoldDB" id="A0AAN8G665"/>
<dbReference type="PANTHER" id="PTHR22605">
    <property type="entry name" value="RZ-TYPE DOMAIN-CONTAINING PROTEIN"/>
    <property type="match status" value="1"/>
</dbReference>
<evidence type="ECO:0000313" key="2">
    <source>
        <dbReference type="Proteomes" id="UP001347796"/>
    </source>
</evidence>
<dbReference type="GO" id="GO:0016887">
    <property type="term" value="F:ATP hydrolysis activity"/>
    <property type="evidence" value="ECO:0007669"/>
    <property type="project" value="InterPro"/>
</dbReference>
<sequence length="255" mass="29584">MLFHSYAGKQHKVSVEDAFMGYHSDAVAAIVMKVWTDDATEETKFNECKKALLWCCTPEIIVQIENSQLLAEKEFLVTNYFEHQQHTDIFAYLNINLTNRETPLFAQITTHSTLLTEDERRGFNHDICLLHLQSFDTEQQFCKELRSFSQKPEDKTRVLIIQSDSQCGNTSLVKSAQYCVDDNLPKDLVNFHVIFIIQLDRISQQQFSGYQVRTPEFLYKLTGDLIFTRAEINGANIIQSLQHCKHDLLFNLNQH</sequence>
<name>A0AAN8G665_PATCE</name>
<protein>
    <submittedName>
        <fullName evidence="1">Uncharacterized protein</fullName>
    </submittedName>
</protein>
<proteinExistence type="predicted"/>
<reference evidence="1 2" key="1">
    <citation type="submission" date="2024-01" db="EMBL/GenBank/DDBJ databases">
        <title>The genome of the rayed Mediterranean limpet Patella caerulea (Linnaeus, 1758).</title>
        <authorList>
            <person name="Anh-Thu Weber A."/>
            <person name="Halstead-Nussloch G."/>
        </authorList>
    </citation>
    <scope>NUCLEOTIDE SEQUENCE [LARGE SCALE GENOMIC DNA]</scope>
    <source>
        <strain evidence="1">AATW-2023a</strain>
        <tissue evidence="1">Whole specimen</tissue>
    </source>
</reference>
<accession>A0AAN8G665</accession>
<dbReference type="GO" id="GO:0004842">
    <property type="term" value="F:ubiquitin-protein transferase activity"/>
    <property type="evidence" value="ECO:0007669"/>
    <property type="project" value="InterPro"/>
</dbReference>
<evidence type="ECO:0000313" key="1">
    <source>
        <dbReference type="EMBL" id="KAK6168593.1"/>
    </source>
</evidence>
<dbReference type="Proteomes" id="UP001347796">
    <property type="component" value="Unassembled WGS sequence"/>
</dbReference>
<keyword evidence="2" id="KW-1185">Reference proteome</keyword>
<dbReference type="InterPro" id="IPR031248">
    <property type="entry name" value="RNF213"/>
</dbReference>
<comment type="caution">
    <text evidence="1">The sequence shown here is derived from an EMBL/GenBank/DDBJ whole genome shotgun (WGS) entry which is preliminary data.</text>
</comment>
<dbReference type="PANTHER" id="PTHR22605:SF16">
    <property type="entry name" value="E3 UBIQUITIN-PROTEIN LIGASE RNF213"/>
    <property type="match status" value="1"/>
</dbReference>
<dbReference type="EMBL" id="JAZGQO010000015">
    <property type="protein sequence ID" value="KAK6168593.1"/>
    <property type="molecule type" value="Genomic_DNA"/>
</dbReference>
<organism evidence="1 2">
    <name type="scientific">Patella caerulea</name>
    <name type="common">Rayed Mediterranean limpet</name>
    <dbReference type="NCBI Taxonomy" id="87958"/>
    <lineage>
        <taxon>Eukaryota</taxon>
        <taxon>Metazoa</taxon>
        <taxon>Spiralia</taxon>
        <taxon>Lophotrochozoa</taxon>
        <taxon>Mollusca</taxon>
        <taxon>Gastropoda</taxon>
        <taxon>Patellogastropoda</taxon>
        <taxon>Patelloidea</taxon>
        <taxon>Patellidae</taxon>
        <taxon>Patella</taxon>
    </lineage>
</organism>